<dbReference type="Pfam" id="PF04339">
    <property type="entry name" value="FemAB_like"/>
    <property type="match status" value="1"/>
</dbReference>
<keyword evidence="1" id="KW-0808">Transferase</keyword>
<accession>A0A6N8DPW9</accession>
<proteinExistence type="predicted"/>
<reference evidence="1 2" key="1">
    <citation type="submission" date="2019-11" db="EMBL/GenBank/DDBJ databases">
        <title>Whole-genome sequence of a Rhodoblastus acidophilus DSM 142.</title>
        <authorList>
            <person name="Kyndt J.A."/>
            <person name="Meyer T.E."/>
        </authorList>
    </citation>
    <scope>NUCLEOTIDE SEQUENCE [LARGE SCALE GENOMIC DNA]</scope>
    <source>
        <strain evidence="1 2">DSM 142</strain>
    </source>
</reference>
<dbReference type="RefSeq" id="WP_155447210.1">
    <property type="nucleotide sequence ID" value="NZ_JAOQNR010000007.1"/>
</dbReference>
<dbReference type="AlphaFoldDB" id="A0A6N8DPW9"/>
<dbReference type="InterPro" id="IPR007434">
    <property type="entry name" value="FemAB-like"/>
</dbReference>
<name>A0A6N8DPW9_RHOAC</name>
<evidence type="ECO:0000313" key="2">
    <source>
        <dbReference type="Proteomes" id="UP000439113"/>
    </source>
</evidence>
<comment type="caution">
    <text evidence="1">The sequence shown here is derived from an EMBL/GenBank/DDBJ whole genome shotgun (WGS) entry which is preliminary data.</text>
</comment>
<dbReference type="GO" id="GO:0016740">
    <property type="term" value="F:transferase activity"/>
    <property type="evidence" value="ECO:0007669"/>
    <property type="project" value="UniProtKB-KW"/>
</dbReference>
<evidence type="ECO:0000313" key="1">
    <source>
        <dbReference type="EMBL" id="MTV32519.1"/>
    </source>
</evidence>
<dbReference type="Gene3D" id="3.40.630.30">
    <property type="match status" value="1"/>
</dbReference>
<dbReference type="OrthoDB" id="9776898at2"/>
<protein>
    <submittedName>
        <fullName evidence="1">GNAT family N-acetyltransferase</fullName>
    </submittedName>
</protein>
<gene>
    <name evidence="1" type="ORF">GJ654_16155</name>
</gene>
<dbReference type="EMBL" id="WNKS01000018">
    <property type="protein sequence ID" value="MTV32519.1"/>
    <property type="molecule type" value="Genomic_DNA"/>
</dbReference>
<dbReference type="PANTHER" id="PTHR47017">
    <property type="entry name" value="ACYL-COA"/>
    <property type="match status" value="1"/>
</dbReference>
<dbReference type="InterPro" id="IPR016181">
    <property type="entry name" value="Acyl_CoA_acyltransferase"/>
</dbReference>
<sequence>MTTFRLRIAPTLAEIAPEAWDACANPPGANGGERFNPFITHAFLHALETTGCVGGRTGWSPAHVLIESDDKKLLACAPAYFKSHSQGEYVFDHALADAFSRAGGRYYPKLLCATPFTPVNGRRLLVSSDAPQGAREAVLAGLRQLAAKTESSSLHVNFADAPDMDFLRAQNLSARKGQQFHFFNRGYATFDDFLGALASRKRKSIRKEREQALSAGIEVEWLTGADIKEAHWDAFFAFYIDTGNRKWGRPYLSRAFFSVLGEKLADRVLLVLAKRNGRPIAGALNLIGDDALYGRNWGCVEDHPCLHFELCYYQAIDFALSRGLKRVEAGAQGEHKLARGYEPVATFSAHEFRDPRLAVAAEDFFAREGEAVDEVIAEYAAQAPFRKAQA</sequence>
<dbReference type="PANTHER" id="PTHR47017:SF1">
    <property type="entry name" value="ACYL-COA"/>
    <property type="match status" value="1"/>
</dbReference>
<organism evidence="1 2">
    <name type="scientific">Rhodoblastus acidophilus</name>
    <name type="common">Rhodopseudomonas acidophila</name>
    <dbReference type="NCBI Taxonomy" id="1074"/>
    <lineage>
        <taxon>Bacteria</taxon>
        <taxon>Pseudomonadati</taxon>
        <taxon>Pseudomonadota</taxon>
        <taxon>Alphaproteobacteria</taxon>
        <taxon>Hyphomicrobiales</taxon>
        <taxon>Rhodoblastaceae</taxon>
        <taxon>Rhodoblastus</taxon>
    </lineage>
</organism>
<dbReference type="SUPFAM" id="SSF55729">
    <property type="entry name" value="Acyl-CoA N-acyltransferases (Nat)"/>
    <property type="match status" value="1"/>
</dbReference>
<dbReference type="Proteomes" id="UP000439113">
    <property type="component" value="Unassembled WGS sequence"/>
</dbReference>